<evidence type="ECO:0000313" key="3">
    <source>
        <dbReference type="EMBL" id="MFC5380236.1"/>
    </source>
</evidence>
<accession>A0ABW0GM68</accession>
<dbReference type="PROSITE" id="PS50125">
    <property type="entry name" value="GUANYLATE_CYCLASE_2"/>
    <property type="match status" value="1"/>
</dbReference>
<dbReference type="RefSeq" id="WP_340267178.1">
    <property type="nucleotide sequence ID" value="NZ_JBBEOG010000001.1"/>
</dbReference>
<dbReference type="Proteomes" id="UP001596122">
    <property type="component" value="Unassembled WGS sequence"/>
</dbReference>
<dbReference type="InterPro" id="IPR050697">
    <property type="entry name" value="Adenylyl/Guanylyl_Cyclase_3/4"/>
</dbReference>
<dbReference type="SUPFAM" id="SSF55073">
    <property type="entry name" value="Nucleotide cyclase"/>
    <property type="match status" value="1"/>
</dbReference>
<evidence type="ECO:0000256" key="1">
    <source>
        <dbReference type="ARBA" id="ARBA00005381"/>
    </source>
</evidence>
<dbReference type="InterPro" id="IPR029787">
    <property type="entry name" value="Nucleotide_cyclase"/>
</dbReference>
<dbReference type="CDD" id="cd07302">
    <property type="entry name" value="CHD"/>
    <property type="match status" value="1"/>
</dbReference>
<sequence length="320" mass="33974">MTEQRSTSTGTQRTYTLREAARAVGVSQLSARKLFRALGYAEVADQPALGDTELSALELAAGMVRDGTLDEQTVLNLSRAVGRSLDRLATWQVESVAERVDGDPTATVALLEQLGPRLEALLAIVWRRLIDDAVDRVVVPAGEAFERAVGFADVVGWTQVVQSLDEPELADLVRRFGDVAGDVIADGGGRVIKTVGDEVMFSARGPEDAARTALELADAFHDEPLVPGVRVGFAHGPVVARLGDLFGSTVNLASRVCRLAGGGEVLTDARTATLLTGTPGLRLRPLGERQVRGVGRVPLVTVEPVGRREQRGGYAPGEHG</sequence>
<name>A0ABW0GM68_9MICO</name>
<gene>
    <name evidence="3" type="ORF">ACFPJ6_05490</name>
</gene>
<organism evidence="3 4">
    <name type="scientific">Aquipuribacter nitratireducens</name>
    <dbReference type="NCBI Taxonomy" id="650104"/>
    <lineage>
        <taxon>Bacteria</taxon>
        <taxon>Bacillati</taxon>
        <taxon>Actinomycetota</taxon>
        <taxon>Actinomycetes</taxon>
        <taxon>Micrococcales</taxon>
        <taxon>Intrasporangiaceae</taxon>
        <taxon>Aquipuribacter</taxon>
    </lineage>
</organism>
<dbReference type="InterPro" id="IPR001054">
    <property type="entry name" value="A/G_cyclase"/>
</dbReference>
<dbReference type="EMBL" id="JBHSLD010000006">
    <property type="protein sequence ID" value="MFC5380236.1"/>
    <property type="molecule type" value="Genomic_DNA"/>
</dbReference>
<comment type="similarity">
    <text evidence="1">Belongs to the adenylyl cyclase class-3 family.</text>
</comment>
<keyword evidence="3" id="KW-0456">Lyase</keyword>
<evidence type="ECO:0000259" key="2">
    <source>
        <dbReference type="PROSITE" id="PS50125"/>
    </source>
</evidence>
<dbReference type="PANTHER" id="PTHR43081:SF1">
    <property type="entry name" value="ADENYLATE CYCLASE, TERMINAL-DIFFERENTIATION SPECIFIC"/>
    <property type="match status" value="1"/>
</dbReference>
<keyword evidence="4" id="KW-1185">Reference proteome</keyword>
<dbReference type="GO" id="GO:0016829">
    <property type="term" value="F:lyase activity"/>
    <property type="evidence" value="ECO:0007669"/>
    <property type="project" value="UniProtKB-KW"/>
</dbReference>
<dbReference type="Gene3D" id="3.30.70.1230">
    <property type="entry name" value="Nucleotide cyclase"/>
    <property type="match status" value="1"/>
</dbReference>
<dbReference type="EC" id="4.6.1.-" evidence="3"/>
<proteinExistence type="inferred from homology"/>
<dbReference type="PANTHER" id="PTHR43081">
    <property type="entry name" value="ADENYLATE CYCLASE, TERMINAL-DIFFERENTIATION SPECIFIC-RELATED"/>
    <property type="match status" value="1"/>
</dbReference>
<dbReference type="SMART" id="SM00044">
    <property type="entry name" value="CYCc"/>
    <property type="match status" value="1"/>
</dbReference>
<dbReference type="Pfam" id="PF00211">
    <property type="entry name" value="Guanylate_cyc"/>
    <property type="match status" value="1"/>
</dbReference>
<evidence type="ECO:0000313" key="4">
    <source>
        <dbReference type="Proteomes" id="UP001596122"/>
    </source>
</evidence>
<feature type="domain" description="Guanylate cyclase" evidence="2">
    <location>
        <begin position="148"/>
        <end position="257"/>
    </location>
</feature>
<protein>
    <submittedName>
        <fullName evidence="3">Adenylate/guanylate cyclase domain-containing protein</fullName>
        <ecNumber evidence="3">4.6.1.-</ecNumber>
    </submittedName>
</protein>
<reference evidence="4" key="1">
    <citation type="journal article" date="2019" name="Int. J. Syst. Evol. Microbiol.">
        <title>The Global Catalogue of Microorganisms (GCM) 10K type strain sequencing project: providing services to taxonomists for standard genome sequencing and annotation.</title>
        <authorList>
            <consortium name="The Broad Institute Genomics Platform"/>
            <consortium name="The Broad Institute Genome Sequencing Center for Infectious Disease"/>
            <person name="Wu L."/>
            <person name="Ma J."/>
        </authorList>
    </citation>
    <scope>NUCLEOTIDE SEQUENCE [LARGE SCALE GENOMIC DNA]</scope>
    <source>
        <strain evidence="4">CCUG 43114</strain>
    </source>
</reference>
<comment type="caution">
    <text evidence="3">The sequence shown here is derived from an EMBL/GenBank/DDBJ whole genome shotgun (WGS) entry which is preliminary data.</text>
</comment>